<gene>
    <name evidence="2" type="ORF">TELCIR_18853</name>
</gene>
<sequence length="194" mass="21547">MLDMTRLRAQVAHNYRRGRLATGLVRNKNRKTLPTASNMRYLKYNCTLESSAMKSAKRYSVITDPSLATGVQENNYLFPKSEASSDEDALILGVKHWWSQTRETGGIGQGVTFTHYNIGKPIAWFTRMAWATTQSVGCAVTPCDSYWSVVCHYTPGGNELNKHIYMKGTPCANCPGGTYCNGQMLCQTLSSIAQ</sequence>
<evidence type="ECO:0000313" key="3">
    <source>
        <dbReference type="Proteomes" id="UP000230423"/>
    </source>
</evidence>
<proteinExistence type="predicted"/>
<reference evidence="2 3" key="1">
    <citation type="submission" date="2015-09" db="EMBL/GenBank/DDBJ databases">
        <title>Draft genome of the parasitic nematode Teladorsagia circumcincta isolate WARC Sus (inbred).</title>
        <authorList>
            <person name="Mitreva M."/>
        </authorList>
    </citation>
    <scope>NUCLEOTIDE SEQUENCE [LARGE SCALE GENOMIC DNA]</scope>
    <source>
        <strain evidence="2 3">S</strain>
    </source>
</reference>
<dbReference type="Proteomes" id="UP000230423">
    <property type="component" value="Unassembled WGS sequence"/>
</dbReference>
<dbReference type="PANTHER" id="PTHR10334">
    <property type="entry name" value="CYSTEINE-RICH SECRETORY PROTEIN-RELATED"/>
    <property type="match status" value="1"/>
</dbReference>
<dbReference type="InterPro" id="IPR001283">
    <property type="entry name" value="CRISP-related"/>
</dbReference>
<dbReference type="SMART" id="SM00198">
    <property type="entry name" value="SCP"/>
    <property type="match status" value="1"/>
</dbReference>
<protein>
    <submittedName>
        <fullName evidence="2">SCP-like protein</fullName>
    </submittedName>
</protein>
<accession>A0A2G9TP13</accession>
<feature type="domain" description="SCP" evidence="1">
    <location>
        <begin position="4"/>
        <end position="161"/>
    </location>
</feature>
<dbReference type="AlphaFoldDB" id="A0A2G9TP13"/>
<name>A0A2G9TP13_TELCI</name>
<evidence type="ECO:0000313" key="2">
    <source>
        <dbReference type="EMBL" id="PIO59675.1"/>
    </source>
</evidence>
<dbReference type="SUPFAM" id="SSF55797">
    <property type="entry name" value="PR-1-like"/>
    <property type="match status" value="1"/>
</dbReference>
<evidence type="ECO:0000259" key="1">
    <source>
        <dbReference type="SMART" id="SM00198"/>
    </source>
</evidence>
<dbReference type="Pfam" id="PF00188">
    <property type="entry name" value="CAP"/>
    <property type="match status" value="1"/>
</dbReference>
<dbReference type="InterPro" id="IPR014044">
    <property type="entry name" value="CAP_dom"/>
</dbReference>
<dbReference type="PRINTS" id="PR00837">
    <property type="entry name" value="V5TPXLIKE"/>
</dbReference>
<dbReference type="EMBL" id="KZ357195">
    <property type="protein sequence ID" value="PIO59675.1"/>
    <property type="molecule type" value="Genomic_DNA"/>
</dbReference>
<organism evidence="2 3">
    <name type="scientific">Teladorsagia circumcincta</name>
    <name type="common">Brown stomach worm</name>
    <name type="synonym">Ostertagia circumcincta</name>
    <dbReference type="NCBI Taxonomy" id="45464"/>
    <lineage>
        <taxon>Eukaryota</taxon>
        <taxon>Metazoa</taxon>
        <taxon>Ecdysozoa</taxon>
        <taxon>Nematoda</taxon>
        <taxon>Chromadorea</taxon>
        <taxon>Rhabditida</taxon>
        <taxon>Rhabditina</taxon>
        <taxon>Rhabditomorpha</taxon>
        <taxon>Strongyloidea</taxon>
        <taxon>Trichostrongylidae</taxon>
        <taxon>Teladorsagia</taxon>
    </lineage>
</organism>
<dbReference type="CDD" id="cd05380">
    <property type="entry name" value="CAP_euk"/>
    <property type="match status" value="1"/>
</dbReference>
<dbReference type="OrthoDB" id="5876828at2759"/>
<dbReference type="InterPro" id="IPR035940">
    <property type="entry name" value="CAP_sf"/>
</dbReference>
<keyword evidence="3" id="KW-1185">Reference proteome</keyword>
<dbReference type="Gene3D" id="3.40.33.10">
    <property type="entry name" value="CAP"/>
    <property type="match status" value="1"/>
</dbReference>